<reference evidence="5 6" key="1">
    <citation type="submission" date="2020-07" db="EMBL/GenBank/DDBJ databases">
        <title>Sequencing the genomes of 1000 actinobacteria strains.</title>
        <authorList>
            <person name="Klenk H.-P."/>
        </authorList>
    </citation>
    <scope>NUCLEOTIDE SEQUENCE [LARGE SCALE GENOMIC DNA]</scope>
    <source>
        <strain evidence="5 6">DSM 100723</strain>
    </source>
</reference>
<evidence type="ECO:0000313" key="5">
    <source>
        <dbReference type="EMBL" id="MBA8792961.1"/>
    </source>
</evidence>
<dbReference type="Gene3D" id="1.10.260.40">
    <property type="entry name" value="lambda repressor-like DNA-binding domains"/>
    <property type="match status" value="1"/>
</dbReference>
<evidence type="ECO:0000313" key="6">
    <source>
        <dbReference type="Proteomes" id="UP000523079"/>
    </source>
</evidence>
<dbReference type="Pfam" id="PF13377">
    <property type="entry name" value="Peripla_BP_3"/>
    <property type="match status" value="1"/>
</dbReference>
<feature type="domain" description="HTH lacI-type" evidence="4">
    <location>
        <begin position="1"/>
        <end position="50"/>
    </location>
</feature>
<dbReference type="PROSITE" id="PS50932">
    <property type="entry name" value="HTH_LACI_2"/>
    <property type="match status" value="1"/>
</dbReference>
<dbReference type="EMBL" id="JACGWT010000001">
    <property type="protein sequence ID" value="MBA8792961.1"/>
    <property type="molecule type" value="Genomic_DNA"/>
</dbReference>
<dbReference type="SMART" id="SM00354">
    <property type="entry name" value="HTH_LACI"/>
    <property type="match status" value="1"/>
</dbReference>
<comment type="caution">
    <text evidence="5">The sequence shown here is derived from an EMBL/GenBank/DDBJ whole genome shotgun (WGS) entry which is preliminary data.</text>
</comment>
<dbReference type="Gene3D" id="3.40.50.2300">
    <property type="match status" value="2"/>
</dbReference>
<proteinExistence type="predicted"/>
<protein>
    <submittedName>
        <fullName evidence="5">LacI family transcriptional regulator</fullName>
    </submittedName>
</protein>
<dbReference type="SUPFAM" id="SSF47413">
    <property type="entry name" value="lambda repressor-like DNA-binding domains"/>
    <property type="match status" value="1"/>
</dbReference>
<keyword evidence="3" id="KW-0804">Transcription</keyword>
<evidence type="ECO:0000256" key="3">
    <source>
        <dbReference type="ARBA" id="ARBA00023163"/>
    </source>
</evidence>
<dbReference type="InterPro" id="IPR000843">
    <property type="entry name" value="HTH_LacI"/>
</dbReference>
<gene>
    <name evidence="5" type="ORF">FHX74_000555</name>
</gene>
<evidence type="ECO:0000256" key="2">
    <source>
        <dbReference type="ARBA" id="ARBA00023125"/>
    </source>
</evidence>
<keyword evidence="2" id="KW-0238">DNA-binding</keyword>
<accession>A0A7W3P4I8</accession>
<dbReference type="InterPro" id="IPR010982">
    <property type="entry name" value="Lambda_DNA-bd_dom_sf"/>
</dbReference>
<dbReference type="GO" id="GO:0003700">
    <property type="term" value="F:DNA-binding transcription factor activity"/>
    <property type="evidence" value="ECO:0007669"/>
    <property type="project" value="TreeGrafter"/>
</dbReference>
<dbReference type="Pfam" id="PF00356">
    <property type="entry name" value="LacI"/>
    <property type="match status" value="1"/>
</dbReference>
<sequence>MADRAGVSHGTVSHVLNHPERVRPETRARVEAAIAELGFVRDEAARHLRAGYSTTIGLMLLDAWNPSFLDIARGVEERIGDGPWTVLMSNSARDTRREQRYLTEYASRRVAGLIVIPNDQVHAESRLPLRLDVPTVVVDRAEQGPATMSVAVDDRLGGRLLAEHLLALGHRRIAFVGDPESAIPVQARFTGFTDALAAAPDADLETVPAPLTVEAGLEVGRALAERRPTARPTVVATAVDLLAFGVLQSLLSAGIRVPEDLSLTGYDDISFTAQLSVPLTAVARPHLRMGVDAADLLLRSLGGEEPDPRHLVRAPELKIRASTAPPRRPRSA</sequence>
<keyword evidence="1" id="KW-0805">Transcription regulation</keyword>
<organism evidence="5 6">
    <name type="scientific">Microlunatus kandeliicorticis</name>
    <dbReference type="NCBI Taxonomy" id="1759536"/>
    <lineage>
        <taxon>Bacteria</taxon>
        <taxon>Bacillati</taxon>
        <taxon>Actinomycetota</taxon>
        <taxon>Actinomycetes</taxon>
        <taxon>Propionibacteriales</taxon>
        <taxon>Propionibacteriaceae</taxon>
        <taxon>Microlunatus</taxon>
    </lineage>
</organism>
<dbReference type="CDD" id="cd01392">
    <property type="entry name" value="HTH_LacI"/>
    <property type="match status" value="1"/>
</dbReference>
<keyword evidence="6" id="KW-1185">Reference proteome</keyword>
<dbReference type="InterPro" id="IPR046335">
    <property type="entry name" value="LacI/GalR-like_sensor"/>
</dbReference>
<dbReference type="SUPFAM" id="SSF53822">
    <property type="entry name" value="Periplasmic binding protein-like I"/>
    <property type="match status" value="1"/>
</dbReference>
<evidence type="ECO:0000259" key="4">
    <source>
        <dbReference type="PROSITE" id="PS50932"/>
    </source>
</evidence>
<dbReference type="GO" id="GO:0000976">
    <property type="term" value="F:transcription cis-regulatory region binding"/>
    <property type="evidence" value="ECO:0007669"/>
    <property type="project" value="TreeGrafter"/>
</dbReference>
<dbReference type="AlphaFoldDB" id="A0A7W3P4I8"/>
<dbReference type="PANTHER" id="PTHR30146">
    <property type="entry name" value="LACI-RELATED TRANSCRIPTIONAL REPRESSOR"/>
    <property type="match status" value="1"/>
</dbReference>
<dbReference type="RefSeq" id="WP_182558531.1">
    <property type="nucleotide sequence ID" value="NZ_JACGWT010000001.1"/>
</dbReference>
<dbReference type="InterPro" id="IPR028082">
    <property type="entry name" value="Peripla_BP_I"/>
</dbReference>
<name>A0A7W3P4I8_9ACTN</name>
<evidence type="ECO:0000256" key="1">
    <source>
        <dbReference type="ARBA" id="ARBA00023015"/>
    </source>
</evidence>
<dbReference type="PANTHER" id="PTHR30146:SF109">
    <property type="entry name" value="HTH-TYPE TRANSCRIPTIONAL REGULATOR GALS"/>
    <property type="match status" value="1"/>
</dbReference>
<dbReference type="Proteomes" id="UP000523079">
    <property type="component" value="Unassembled WGS sequence"/>
</dbReference>